<dbReference type="Proteomes" id="UP000184386">
    <property type="component" value="Unassembled WGS sequence"/>
</dbReference>
<dbReference type="OrthoDB" id="2625437at2"/>
<reference evidence="1 2" key="1">
    <citation type="submission" date="2016-11" db="EMBL/GenBank/DDBJ databases">
        <authorList>
            <person name="Jaros S."/>
            <person name="Januszkiewicz K."/>
            <person name="Wedrychowicz H."/>
        </authorList>
    </citation>
    <scope>NUCLEOTIDE SEQUENCE [LARGE SCALE GENOMIC DNA]</scope>
    <source>
        <strain evidence="1 2">DSM 15929</strain>
    </source>
</reference>
<organism evidence="1 2">
    <name type="scientific">Anaerocolumna jejuensis DSM 15929</name>
    <dbReference type="NCBI Taxonomy" id="1121322"/>
    <lineage>
        <taxon>Bacteria</taxon>
        <taxon>Bacillati</taxon>
        <taxon>Bacillota</taxon>
        <taxon>Clostridia</taxon>
        <taxon>Lachnospirales</taxon>
        <taxon>Lachnospiraceae</taxon>
        <taxon>Anaerocolumna</taxon>
    </lineage>
</organism>
<evidence type="ECO:0000313" key="2">
    <source>
        <dbReference type="Proteomes" id="UP000184386"/>
    </source>
</evidence>
<gene>
    <name evidence="1" type="ORF">SAMN02745136_00302</name>
</gene>
<dbReference type="STRING" id="1121322.SAMN02745136_00302"/>
<dbReference type="EMBL" id="FRAC01000006">
    <property type="protein sequence ID" value="SHJ53164.1"/>
    <property type="molecule type" value="Genomic_DNA"/>
</dbReference>
<keyword evidence="2" id="KW-1185">Reference proteome</keyword>
<sequence length="67" mass="7743">MTANYDSCIKCGKALVSDEISLNRKLINRNAVTFLCIDCLAEYFKVDKNVIVDRIRFYRENGCSLFK</sequence>
<dbReference type="RefSeq" id="WP_073272228.1">
    <property type="nucleotide sequence ID" value="NZ_FRAC01000006.1"/>
</dbReference>
<protein>
    <recommendedName>
        <fullName evidence="3">Inhibitor of sigma-G Gin</fullName>
    </recommendedName>
</protein>
<evidence type="ECO:0000313" key="1">
    <source>
        <dbReference type="EMBL" id="SHJ53164.1"/>
    </source>
</evidence>
<proteinExistence type="predicted"/>
<dbReference type="AlphaFoldDB" id="A0A1M6K2P5"/>
<evidence type="ECO:0008006" key="3">
    <source>
        <dbReference type="Google" id="ProtNLM"/>
    </source>
</evidence>
<accession>A0A1M6K2P5</accession>
<name>A0A1M6K2P5_9FIRM</name>